<evidence type="ECO:0000313" key="1">
    <source>
        <dbReference type="EMBL" id="EIT71695.1"/>
    </source>
</evidence>
<keyword evidence="2" id="KW-1185">Reference proteome</keyword>
<comment type="caution">
    <text evidence="1">The sequence shown here is derived from an EMBL/GenBank/DDBJ whole genome shotgun (WGS) entry which is preliminary data.</text>
</comment>
<dbReference type="AlphaFoldDB" id="I8TCL8"/>
<proteinExistence type="predicted"/>
<protein>
    <submittedName>
        <fullName evidence="1">Uncharacterized protein</fullName>
    </submittedName>
</protein>
<accession>I8TCL8</accession>
<dbReference type="STRING" id="1172194.WQQ_18320"/>
<dbReference type="Proteomes" id="UP000003704">
    <property type="component" value="Unassembled WGS sequence"/>
</dbReference>
<dbReference type="EMBL" id="AKGD01000001">
    <property type="protein sequence ID" value="EIT71695.1"/>
    <property type="molecule type" value="Genomic_DNA"/>
</dbReference>
<organism evidence="1 2">
    <name type="scientific">Hydrocarboniphaga effusa AP103</name>
    <dbReference type="NCBI Taxonomy" id="1172194"/>
    <lineage>
        <taxon>Bacteria</taxon>
        <taxon>Pseudomonadati</taxon>
        <taxon>Pseudomonadota</taxon>
        <taxon>Gammaproteobacteria</taxon>
        <taxon>Nevskiales</taxon>
        <taxon>Nevskiaceae</taxon>
        <taxon>Hydrocarboniphaga</taxon>
    </lineage>
</organism>
<reference evidence="1 2" key="1">
    <citation type="journal article" date="2012" name="J. Bacteriol.">
        <title>Genome Sequence of n-Alkane-Degrading Hydrocarboniphaga effusa Strain AP103T (ATCC BAA-332T).</title>
        <authorList>
            <person name="Chang H.K."/>
            <person name="Zylstra G.J."/>
            <person name="Chae J.C."/>
        </authorList>
    </citation>
    <scope>NUCLEOTIDE SEQUENCE [LARGE SCALE GENOMIC DNA]</scope>
    <source>
        <strain evidence="1 2">AP103</strain>
    </source>
</reference>
<gene>
    <name evidence="1" type="ORF">WQQ_18320</name>
</gene>
<evidence type="ECO:0000313" key="2">
    <source>
        <dbReference type="Proteomes" id="UP000003704"/>
    </source>
</evidence>
<name>I8TCL8_9GAMM</name>
<sequence>MAAAQGVQGTRFAGVGSTREGDLGMLVVGQLRELRAGEQELSLGKGILH</sequence>